<dbReference type="Pfam" id="PF00404">
    <property type="entry name" value="Dockerin_1"/>
    <property type="match status" value="1"/>
</dbReference>
<reference evidence="3 4" key="1">
    <citation type="journal article" date="2016" name="Nat. Commun.">
        <title>Thousands of microbial genomes shed light on interconnected biogeochemical processes in an aquifer system.</title>
        <authorList>
            <person name="Anantharaman K."/>
            <person name="Brown C.T."/>
            <person name="Hug L.A."/>
            <person name="Sharon I."/>
            <person name="Castelle C.J."/>
            <person name="Probst A.J."/>
            <person name="Thomas B.C."/>
            <person name="Singh A."/>
            <person name="Wilkins M.J."/>
            <person name="Karaoz U."/>
            <person name="Brodie E.L."/>
            <person name="Williams K.H."/>
            <person name="Hubbard S.S."/>
            <person name="Banfield J.F."/>
        </authorList>
    </citation>
    <scope>NUCLEOTIDE SEQUENCE [LARGE SCALE GENOMIC DNA]</scope>
</reference>
<evidence type="ECO:0000259" key="2">
    <source>
        <dbReference type="PROSITE" id="PS51766"/>
    </source>
</evidence>
<dbReference type="SUPFAM" id="SSF63446">
    <property type="entry name" value="Type I dockerin domain"/>
    <property type="match status" value="1"/>
</dbReference>
<dbReference type="GO" id="GO:0000272">
    <property type="term" value="P:polysaccharide catabolic process"/>
    <property type="evidence" value="ECO:0007669"/>
    <property type="project" value="InterPro"/>
</dbReference>
<dbReference type="InterPro" id="IPR018247">
    <property type="entry name" value="EF_Hand_1_Ca_BS"/>
</dbReference>
<dbReference type="InterPro" id="IPR002105">
    <property type="entry name" value="Dockerin_1_rpt"/>
</dbReference>
<protein>
    <recommendedName>
        <fullName evidence="2">Dockerin domain-containing protein</fullName>
    </recommendedName>
</protein>
<dbReference type="Gene3D" id="1.10.1330.10">
    <property type="entry name" value="Dockerin domain"/>
    <property type="match status" value="1"/>
</dbReference>
<organism evidence="3 4">
    <name type="scientific">Candidatus Curtissbacteria bacterium RIFCSPHIGHO2_02_FULL_42_15</name>
    <dbReference type="NCBI Taxonomy" id="1797716"/>
    <lineage>
        <taxon>Bacteria</taxon>
        <taxon>Candidatus Curtissiibacteriota</taxon>
    </lineage>
</organism>
<feature type="domain" description="Dockerin" evidence="2">
    <location>
        <begin position="136"/>
        <end position="200"/>
    </location>
</feature>
<gene>
    <name evidence="3" type="ORF">A3D07_03530</name>
</gene>
<comment type="caution">
    <text evidence="3">The sequence shown here is derived from an EMBL/GenBank/DDBJ whole genome shotgun (WGS) entry which is preliminary data.</text>
</comment>
<dbReference type="EMBL" id="MFBF01000055">
    <property type="protein sequence ID" value="OGD90082.1"/>
    <property type="molecule type" value="Genomic_DNA"/>
</dbReference>
<dbReference type="STRING" id="1797716.A3D07_03530"/>
<feature type="region of interest" description="Disordered" evidence="1">
    <location>
        <begin position="74"/>
        <end position="105"/>
    </location>
</feature>
<dbReference type="InterPro" id="IPR036439">
    <property type="entry name" value="Dockerin_dom_sf"/>
</dbReference>
<dbReference type="GO" id="GO:0004553">
    <property type="term" value="F:hydrolase activity, hydrolyzing O-glycosyl compounds"/>
    <property type="evidence" value="ECO:0007669"/>
    <property type="project" value="InterPro"/>
</dbReference>
<dbReference type="InterPro" id="IPR016134">
    <property type="entry name" value="Dockerin_dom"/>
</dbReference>
<dbReference type="AlphaFoldDB" id="A0A1F5GDY2"/>
<name>A0A1F5GDY2_9BACT</name>
<dbReference type="PROSITE" id="PS00018">
    <property type="entry name" value="EF_HAND_1"/>
    <property type="match status" value="1"/>
</dbReference>
<evidence type="ECO:0000313" key="4">
    <source>
        <dbReference type="Proteomes" id="UP000177124"/>
    </source>
</evidence>
<accession>A0A1F5GDY2</accession>
<evidence type="ECO:0000313" key="3">
    <source>
        <dbReference type="EMBL" id="OGD90082.1"/>
    </source>
</evidence>
<evidence type="ECO:0000256" key="1">
    <source>
        <dbReference type="SAM" id="MobiDB-lite"/>
    </source>
</evidence>
<feature type="compositionally biased region" description="Pro residues" evidence="1">
    <location>
        <begin position="84"/>
        <end position="98"/>
    </location>
</feature>
<proteinExistence type="predicted"/>
<dbReference type="PROSITE" id="PS51766">
    <property type="entry name" value="DOCKERIN"/>
    <property type="match status" value="1"/>
</dbReference>
<sequence>MQIDNNCPIVVGDNSGMPSNNWTWIDYKEGSDANKITVSLTSGSHSLKLIGREPGVKLDRVILSIDINCTPQDKGDNCLAASPSPSPTSPPSPSPTSPPISVDTDGDSFTDSVEIYLGTDLNRACSATTNANDEPIDSWPPDFNDDRTVNIIDVLFFGDKVTKKVSDDPSLKRYDFDANGTINIIDVQYMQPYMTKTCSP</sequence>
<dbReference type="Proteomes" id="UP000177124">
    <property type="component" value="Unassembled WGS sequence"/>
</dbReference>